<keyword evidence="4" id="KW-1185">Reference proteome</keyword>
<evidence type="ECO:0000256" key="2">
    <source>
        <dbReference type="SAM" id="SignalP"/>
    </source>
</evidence>
<dbReference type="PIRSF" id="PIRSF002825">
    <property type="entry name" value="CfbpA"/>
    <property type="match status" value="1"/>
</dbReference>
<dbReference type="InterPro" id="IPR026045">
    <property type="entry name" value="Ferric-bd"/>
</dbReference>
<dbReference type="Gene3D" id="3.40.190.10">
    <property type="entry name" value="Periplasmic binding protein-like II"/>
    <property type="match status" value="2"/>
</dbReference>
<dbReference type="PANTHER" id="PTHR30006">
    <property type="entry name" value="THIAMINE-BINDING PERIPLASMIC PROTEIN-RELATED"/>
    <property type="match status" value="1"/>
</dbReference>
<gene>
    <name evidence="3" type="ORF">ET475_05790</name>
</gene>
<dbReference type="GO" id="GO:0030976">
    <property type="term" value="F:thiamine pyrophosphate binding"/>
    <property type="evidence" value="ECO:0007669"/>
    <property type="project" value="TreeGrafter"/>
</dbReference>
<dbReference type="PROSITE" id="PS51257">
    <property type="entry name" value="PROKAR_LIPOPROTEIN"/>
    <property type="match status" value="1"/>
</dbReference>
<name>A0A4P6EDX9_9MICO</name>
<dbReference type="EMBL" id="CP035494">
    <property type="protein sequence ID" value="QAY59543.1"/>
    <property type="molecule type" value="Genomic_DNA"/>
</dbReference>
<evidence type="ECO:0000313" key="3">
    <source>
        <dbReference type="EMBL" id="QAY59543.1"/>
    </source>
</evidence>
<keyword evidence="1 2" id="KW-0732">Signal</keyword>
<dbReference type="KEGG" id="mprt:ET475_05790"/>
<dbReference type="PANTHER" id="PTHR30006:SF2">
    <property type="entry name" value="ABC TRANSPORTER SUBSTRATE-BINDING PROTEIN"/>
    <property type="match status" value="1"/>
</dbReference>
<organism evidence="3 4">
    <name type="scientific">Microbacterium protaetiae</name>
    <dbReference type="NCBI Taxonomy" id="2509458"/>
    <lineage>
        <taxon>Bacteria</taxon>
        <taxon>Bacillati</taxon>
        <taxon>Actinomycetota</taxon>
        <taxon>Actinomycetes</taxon>
        <taxon>Micrococcales</taxon>
        <taxon>Microbacteriaceae</taxon>
        <taxon>Microbacterium</taxon>
    </lineage>
</organism>
<dbReference type="RefSeq" id="WP_129387069.1">
    <property type="nucleotide sequence ID" value="NZ_CP035494.1"/>
</dbReference>
<reference evidence="3 4" key="1">
    <citation type="submission" date="2019-01" db="EMBL/GenBank/DDBJ databases">
        <title>Genome sequencing of strain DFW100M-13.</title>
        <authorList>
            <person name="Heo J."/>
            <person name="Kim S.-J."/>
            <person name="Kim J.-S."/>
            <person name="Hong S.-B."/>
            <person name="Kwon S.-W."/>
        </authorList>
    </citation>
    <scope>NUCLEOTIDE SEQUENCE [LARGE SCALE GENOMIC DNA]</scope>
    <source>
        <strain evidence="3 4">DFW100M-13</strain>
    </source>
</reference>
<dbReference type="GO" id="GO:0030288">
    <property type="term" value="C:outer membrane-bounded periplasmic space"/>
    <property type="evidence" value="ECO:0007669"/>
    <property type="project" value="TreeGrafter"/>
</dbReference>
<dbReference type="GO" id="GO:0015888">
    <property type="term" value="P:thiamine transport"/>
    <property type="evidence" value="ECO:0007669"/>
    <property type="project" value="TreeGrafter"/>
</dbReference>
<dbReference type="Pfam" id="PF13416">
    <property type="entry name" value="SBP_bac_8"/>
    <property type="match status" value="1"/>
</dbReference>
<proteinExistence type="predicted"/>
<dbReference type="SUPFAM" id="SSF53850">
    <property type="entry name" value="Periplasmic binding protein-like II"/>
    <property type="match status" value="1"/>
</dbReference>
<feature type="chain" id="PRO_5039511080" evidence="2">
    <location>
        <begin position="26"/>
        <end position="347"/>
    </location>
</feature>
<dbReference type="Proteomes" id="UP000293995">
    <property type="component" value="Chromosome"/>
</dbReference>
<evidence type="ECO:0000313" key="4">
    <source>
        <dbReference type="Proteomes" id="UP000293995"/>
    </source>
</evidence>
<dbReference type="InterPro" id="IPR006059">
    <property type="entry name" value="SBP"/>
</dbReference>
<protein>
    <submittedName>
        <fullName evidence="3">Extracellular solute-binding protein</fullName>
    </submittedName>
</protein>
<dbReference type="AlphaFoldDB" id="A0A4P6EDX9"/>
<sequence>MRFRTVSILAVLGVSALAMSACSSADGGDAGDASSKVGGTLVLYTPNEEEMLDALIPQFEDETGIDVQIVTAGTGELYQRVKSEAANPQGDVVFGGGIAQALANSDLWDEYTSVNDGDMLDAGKNTSGFATPYQADGSNLLVNTEKAKAAGVTIDSYKDLLNPALKGKIAFGDPTQSSSAFAQLTNMLKAVGGDYESDAGWDFVASLVKQLNGITISSSTQVAQSTADGEYVAALTYEPLSLNYVKAGKPVKIVYPSEGAVFLPASAQVIKGAKDQKQAHAFIDYITSEKAQKTIAEETAGRPLREGVDKPGVPALADIKTVEEDSEYVAAHRDDIVARYQQILEAN</sequence>
<dbReference type="GO" id="GO:0030975">
    <property type="term" value="F:thiamine binding"/>
    <property type="evidence" value="ECO:0007669"/>
    <property type="project" value="TreeGrafter"/>
</dbReference>
<accession>A0A4P6EDX9</accession>
<evidence type="ECO:0000256" key="1">
    <source>
        <dbReference type="ARBA" id="ARBA00022729"/>
    </source>
</evidence>
<dbReference type="OrthoDB" id="9769319at2"/>
<feature type="signal peptide" evidence="2">
    <location>
        <begin position="1"/>
        <end position="25"/>
    </location>
</feature>